<keyword evidence="11" id="KW-0175">Coiled coil</keyword>
<evidence type="ECO:0000256" key="2">
    <source>
        <dbReference type="ARBA" id="ARBA00004123"/>
    </source>
</evidence>
<dbReference type="Gene3D" id="3.30.1550.10">
    <property type="entry name" value="Ribosomal protein L11/L12, N-terminal domain"/>
    <property type="match status" value="1"/>
</dbReference>
<feature type="compositionally biased region" description="Polar residues" evidence="12">
    <location>
        <begin position="679"/>
        <end position="695"/>
    </location>
</feature>
<keyword evidence="7" id="KW-0804">Transcription</keyword>
<evidence type="ECO:0000256" key="7">
    <source>
        <dbReference type="ARBA" id="ARBA00023163"/>
    </source>
</evidence>
<dbReference type="InterPro" id="IPR020784">
    <property type="entry name" value="Ribosomal_uL11_N"/>
</dbReference>
<dbReference type="CDD" id="cd12148">
    <property type="entry name" value="fungal_TF_MHR"/>
    <property type="match status" value="1"/>
</dbReference>
<dbReference type="GO" id="GO:0000981">
    <property type="term" value="F:DNA-binding transcription factor activity, RNA polymerase II-specific"/>
    <property type="evidence" value="ECO:0007669"/>
    <property type="project" value="InterPro"/>
</dbReference>
<dbReference type="InterPro" id="IPR051089">
    <property type="entry name" value="prtT"/>
</dbReference>
<dbReference type="Pfam" id="PF00172">
    <property type="entry name" value="Zn_clus"/>
    <property type="match status" value="1"/>
</dbReference>
<dbReference type="CDD" id="cd00349">
    <property type="entry name" value="Ribosomal_L11"/>
    <property type="match status" value="1"/>
</dbReference>
<sequence>MSVKRESSDSPGVQTKDKRLACVECRQQKVKCDGQEGSDCSRCKRKGIPCVVQKGFKRTYKRAQLASLEGEMERLKRVLDEQERAKTTASAHQSASSLLDLSNSAIHYAVPVGVEETGGEGQHSSRIGSADTGMGNSDTSLGNADTQLGQMGQMGPGHSETRNLPSPKFKPTPLPAVESRDTPEAAPIPSCVKPKTIHEVTLSVPTVNALFKEFVDHYHPILPIVNLQGGPEHIYRQCPSLFWTIMLVASRRYADDDTLLLRLTEPVKACLAEVTISPITRYVASNSQVPILNIASVHSVQAFLVYTMWPPVTSSLSADSSWNTCGVALFSAIKIGLHCPGYARDFSRIKTASSNSLYPQISEQIRTWIACNIVSQTVATVMGFPAFANFDSSILSACSSDSSVVNVPESLKQMCLLSQLDQQIEKTLNSNSKDPLGLCQSTERLSLISIISRRLDRVETEANEYDPLRRFLFLSVRVRLYIYYYLDNMDFSDIQLQKGLVQLYNASLEFLDHVTSVHARDPSFIKYLPGVYTQQIWQTLCVIIKIIHSSLNEFIDTSSGKKLFDECLKLLENASILKHDMAYRASEITYQLWHLYATLHKSGRTSTKVNIRTRLSASVFFDCLWTMREECGIRSMAPSVLTQVYRQGNQPAGVKQLFTNIPLDPKPRLATELPIHHPQGSSTYPVHPASASSGVESDGDHSQSSAVSGTRTPHLSSSPSENRAKRIRLNSSSSDGKEGRKIVSEQLNDNSAWFDTQGMDNWDLDSIFKDVDSIMNDFGFRADEAGVAFDPNEVKIIYLRAMGGEVGASSALAPKIGPLGLSPKKIGEDIAKATKAHKGVRVTVQLTIQNRQATVSVVPSASSLVIAALKEPPRDRKKDKNVKHNGNIPLEEIIEIARTMRSKSFSKELSGTVKEILGTAQSVGARVNGKPAHVMIDAINNGEQDIPDN</sequence>
<feature type="region of interest" description="Disordered" evidence="12">
    <location>
        <begin position="115"/>
        <end position="190"/>
    </location>
</feature>
<dbReference type="FunFam" id="3.30.1550.10:FF:000002">
    <property type="entry name" value="60S ribosomal protein L12"/>
    <property type="match status" value="1"/>
</dbReference>
<comment type="subcellular location">
    <subcellularLocation>
        <location evidence="2">Nucleus</location>
    </subcellularLocation>
</comment>
<dbReference type="GO" id="GO:0000027">
    <property type="term" value="P:ribosomal large subunit assembly"/>
    <property type="evidence" value="ECO:0007669"/>
    <property type="project" value="UniProtKB-ARBA"/>
</dbReference>
<dbReference type="Pfam" id="PF03946">
    <property type="entry name" value="Ribosomal_L11_N"/>
    <property type="match status" value="1"/>
</dbReference>
<dbReference type="Proteomes" id="UP000256601">
    <property type="component" value="Unassembled WGS sequence"/>
</dbReference>
<evidence type="ECO:0000256" key="6">
    <source>
        <dbReference type="ARBA" id="ARBA00023125"/>
    </source>
</evidence>
<evidence type="ECO:0000256" key="4">
    <source>
        <dbReference type="ARBA" id="ARBA00022980"/>
    </source>
</evidence>
<dbReference type="EMBL" id="KZ859118">
    <property type="protein sequence ID" value="RDW23059.1"/>
    <property type="molecule type" value="Genomic_DNA"/>
</dbReference>
<comment type="similarity">
    <text evidence="3 10">Belongs to the universal ribosomal protein uL11 family.</text>
</comment>
<dbReference type="PANTHER" id="PTHR31845:SF21">
    <property type="entry name" value="REGULATORY PROTEIN LEU3"/>
    <property type="match status" value="1"/>
</dbReference>
<evidence type="ECO:0000256" key="11">
    <source>
        <dbReference type="SAM" id="Coils"/>
    </source>
</evidence>
<keyword evidence="4 10" id="KW-0689">Ribosomal protein</keyword>
<dbReference type="SUPFAM" id="SSF57701">
    <property type="entry name" value="Zn2/Cys6 DNA-binding domain"/>
    <property type="match status" value="1"/>
</dbReference>
<dbReference type="SUPFAM" id="SSF46906">
    <property type="entry name" value="Ribosomal protein L11, C-terminal domain"/>
    <property type="match status" value="1"/>
</dbReference>
<dbReference type="VEuPathDB" id="FungiDB:YALI1_D17249g"/>
<dbReference type="Pfam" id="PF00298">
    <property type="entry name" value="Ribosomal_L11"/>
    <property type="match status" value="1"/>
</dbReference>
<dbReference type="Gene3D" id="1.10.10.250">
    <property type="entry name" value="Ribosomal protein L11, C-terminal domain"/>
    <property type="match status" value="1"/>
</dbReference>
<evidence type="ECO:0000256" key="8">
    <source>
        <dbReference type="ARBA" id="ARBA00023242"/>
    </source>
</evidence>
<dbReference type="InterPro" id="IPR020783">
    <property type="entry name" value="Ribosomal_uL11_C"/>
</dbReference>
<dbReference type="VEuPathDB" id="FungiDB:YALI0_D13904g"/>
<dbReference type="CDD" id="cd00067">
    <property type="entry name" value="GAL4"/>
    <property type="match status" value="1"/>
</dbReference>
<dbReference type="InterPro" id="IPR000911">
    <property type="entry name" value="Ribosomal_uL11"/>
</dbReference>
<dbReference type="GO" id="GO:1990904">
    <property type="term" value="C:ribonucleoprotein complex"/>
    <property type="evidence" value="ECO:0007669"/>
    <property type="project" value="UniProtKB-KW"/>
</dbReference>
<dbReference type="SMART" id="SM00066">
    <property type="entry name" value="GAL4"/>
    <property type="match status" value="1"/>
</dbReference>
<evidence type="ECO:0000256" key="10">
    <source>
        <dbReference type="RuleBase" id="RU003978"/>
    </source>
</evidence>
<dbReference type="SMART" id="SM00649">
    <property type="entry name" value="RL11"/>
    <property type="match status" value="1"/>
</dbReference>
<feature type="coiled-coil region" evidence="11">
    <location>
        <begin position="65"/>
        <end position="92"/>
    </location>
</feature>
<keyword evidence="9 10" id="KW-0687">Ribonucleoprotein</keyword>
<proteinExistence type="inferred from homology"/>
<dbReference type="PROSITE" id="PS00463">
    <property type="entry name" value="ZN2_CY6_FUNGAL_1"/>
    <property type="match status" value="1"/>
</dbReference>
<dbReference type="InterPro" id="IPR036796">
    <property type="entry name" value="Ribosomal_uL11_N_sf"/>
</dbReference>
<dbReference type="InterPro" id="IPR020785">
    <property type="entry name" value="Ribosomal_uL11_CS"/>
</dbReference>
<feature type="domain" description="Zn(2)-C6 fungal-type" evidence="13">
    <location>
        <begin position="21"/>
        <end position="52"/>
    </location>
</feature>
<dbReference type="FunFam" id="1.10.10.250:FF:000002">
    <property type="entry name" value="60S ribosomal protein L12"/>
    <property type="match status" value="1"/>
</dbReference>
<keyword evidence="8" id="KW-0539">Nucleus</keyword>
<dbReference type="AlphaFoldDB" id="A0A371BY87"/>
<dbReference type="HAMAP" id="MF_00736">
    <property type="entry name" value="Ribosomal_uL11"/>
    <property type="match status" value="1"/>
</dbReference>
<keyword evidence="6" id="KW-0238">DNA-binding</keyword>
<protein>
    <recommendedName>
        <fullName evidence="13">Zn(2)-C6 fungal-type domain-containing protein</fullName>
    </recommendedName>
</protein>
<dbReference type="GO" id="GO:0002181">
    <property type="term" value="P:cytoplasmic translation"/>
    <property type="evidence" value="ECO:0007669"/>
    <property type="project" value="UniProtKB-ARBA"/>
</dbReference>
<evidence type="ECO:0000259" key="13">
    <source>
        <dbReference type="PROSITE" id="PS50048"/>
    </source>
</evidence>
<name>A0A371BY87_YARLL</name>
<dbReference type="GO" id="GO:0003735">
    <property type="term" value="F:structural constituent of ribosome"/>
    <property type="evidence" value="ECO:0007669"/>
    <property type="project" value="InterPro"/>
</dbReference>
<dbReference type="GO" id="GO:0000976">
    <property type="term" value="F:transcription cis-regulatory region binding"/>
    <property type="evidence" value="ECO:0007669"/>
    <property type="project" value="TreeGrafter"/>
</dbReference>
<accession>A0A371BY87</accession>
<evidence type="ECO:0000313" key="15">
    <source>
        <dbReference type="Proteomes" id="UP000256601"/>
    </source>
</evidence>
<dbReference type="Gene3D" id="4.10.240.10">
    <property type="entry name" value="Zn(2)-C6 fungal-type DNA-binding domain"/>
    <property type="match status" value="1"/>
</dbReference>
<evidence type="ECO:0000256" key="3">
    <source>
        <dbReference type="ARBA" id="ARBA00010537"/>
    </source>
</evidence>
<dbReference type="PANTHER" id="PTHR31845">
    <property type="entry name" value="FINGER DOMAIN PROTEIN, PUTATIVE-RELATED"/>
    <property type="match status" value="1"/>
</dbReference>
<evidence type="ECO:0000256" key="1">
    <source>
        <dbReference type="ARBA" id="ARBA00004021"/>
    </source>
</evidence>
<keyword evidence="5" id="KW-0805">Transcription regulation</keyword>
<evidence type="ECO:0000256" key="9">
    <source>
        <dbReference type="ARBA" id="ARBA00023274"/>
    </source>
</evidence>
<dbReference type="GO" id="GO:0005634">
    <property type="term" value="C:nucleus"/>
    <property type="evidence" value="ECO:0007669"/>
    <property type="project" value="UniProtKB-SubCell"/>
</dbReference>
<feature type="compositionally biased region" description="Polar residues" evidence="12">
    <location>
        <begin position="134"/>
        <end position="150"/>
    </location>
</feature>
<dbReference type="InterPro" id="IPR036769">
    <property type="entry name" value="Ribosomal_uL11_C_sf"/>
</dbReference>
<feature type="compositionally biased region" description="Polar residues" evidence="12">
    <location>
        <begin position="702"/>
        <end position="721"/>
    </location>
</feature>
<dbReference type="PROSITE" id="PS50048">
    <property type="entry name" value="ZN2_CY6_FUNGAL_2"/>
    <property type="match status" value="1"/>
</dbReference>
<dbReference type="SUPFAM" id="SSF54747">
    <property type="entry name" value="Ribosomal L11/L12e N-terminal domain"/>
    <property type="match status" value="1"/>
</dbReference>
<feature type="region of interest" description="Disordered" evidence="12">
    <location>
        <begin position="668"/>
        <end position="740"/>
    </location>
</feature>
<dbReference type="GO" id="GO:0008270">
    <property type="term" value="F:zinc ion binding"/>
    <property type="evidence" value="ECO:0007669"/>
    <property type="project" value="InterPro"/>
</dbReference>
<dbReference type="PROSITE" id="PS00359">
    <property type="entry name" value="RIBOSOMAL_L11"/>
    <property type="match status" value="1"/>
</dbReference>
<dbReference type="InterPro" id="IPR001138">
    <property type="entry name" value="Zn2Cys6_DnaBD"/>
</dbReference>
<evidence type="ECO:0000313" key="14">
    <source>
        <dbReference type="EMBL" id="RDW23059.1"/>
    </source>
</evidence>
<comment type="function">
    <text evidence="1">Component of the ribosome, a large ribonucleoprotein complex responsible for the synthesis of proteins in the cell. The small ribosomal subunit (SSU) binds messenger RNAs (mRNAs) and translates the encoded message by selecting cognate aminoacyl-transfer RNA (tRNA) molecules. The large subunit (LSU) contains the ribosomal catalytic site termed the peptidyl transferase center (PTC), which catalyzes the formation of peptide bonds, thereby polymerizing the amino acids delivered by tRNAs into a polypeptide chain. The nascent polypeptides leave the ribosome through a tunnel in the LSU and interact with protein factors that function in enzymatic processing, targeting, and the membrane insertion of nascent chains at the exit of the ribosomal tunnel.</text>
</comment>
<dbReference type="InterPro" id="IPR036864">
    <property type="entry name" value="Zn2-C6_fun-type_DNA-bd_sf"/>
</dbReference>
<gene>
    <name evidence="14" type="ORF">B0I71DRAFT_155605</name>
</gene>
<evidence type="ECO:0000256" key="12">
    <source>
        <dbReference type="SAM" id="MobiDB-lite"/>
    </source>
</evidence>
<dbReference type="GO" id="GO:0022626">
    <property type="term" value="C:cytosolic ribosome"/>
    <property type="evidence" value="ECO:0007669"/>
    <property type="project" value="UniProtKB-ARBA"/>
</dbReference>
<evidence type="ECO:0000256" key="5">
    <source>
        <dbReference type="ARBA" id="ARBA00023015"/>
    </source>
</evidence>
<reference evidence="14 15" key="1">
    <citation type="submission" date="2018-07" db="EMBL/GenBank/DDBJ databases">
        <title>Draft Genome Assemblies for Five Robust Yarrowia lipolytica Strains Exhibiting High Lipid Production and Pentose Sugar Utilization and Sugar Alcohol Secretion from Undetoxified Lignocellulosic Biomass Hydrolysates.</title>
        <authorList>
            <consortium name="DOE Joint Genome Institute"/>
            <person name="Walker C."/>
            <person name="Ryu S."/>
            <person name="Na H."/>
            <person name="Zane M."/>
            <person name="LaButti K."/>
            <person name="Lipzen A."/>
            <person name="Haridas S."/>
            <person name="Barry K."/>
            <person name="Grigoriev I.V."/>
            <person name="Quarterman J."/>
            <person name="Slininger P."/>
            <person name="Dien B."/>
            <person name="Trinh C.T."/>
        </authorList>
    </citation>
    <scope>NUCLEOTIDE SEQUENCE [LARGE SCALE GENOMIC DNA]</scope>
    <source>
        <strain evidence="14 15">YB392</strain>
    </source>
</reference>
<organism evidence="14 15">
    <name type="scientific">Yarrowia lipolytica</name>
    <name type="common">Candida lipolytica</name>
    <dbReference type="NCBI Taxonomy" id="4952"/>
    <lineage>
        <taxon>Eukaryota</taxon>
        <taxon>Fungi</taxon>
        <taxon>Dikarya</taxon>
        <taxon>Ascomycota</taxon>
        <taxon>Saccharomycotina</taxon>
        <taxon>Dipodascomycetes</taxon>
        <taxon>Dipodascales</taxon>
        <taxon>Dipodascales incertae sedis</taxon>
        <taxon>Yarrowia</taxon>
    </lineage>
</organism>